<evidence type="ECO:0000256" key="7">
    <source>
        <dbReference type="SAM" id="SignalP"/>
    </source>
</evidence>
<dbReference type="Pfam" id="PF01435">
    <property type="entry name" value="Peptidase_M48"/>
    <property type="match status" value="1"/>
</dbReference>
<feature type="signal peptide" evidence="7">
    <location>
        <begin position="1"/>
        <end position="26"/>
    </location>
</feature>
<dbReference type="InterPro" id="IPR001915">
    <property type="entry name" value="Peptidase_M48"/>
</dbReference>
<evidence type="ECO:0000256" key="2">
    <source>
        <dbReference type="ARBA" id="ARBA00022723"/>
    </source>
</evidence>
<comment type="cofactor">
    <cofactor evidence="6">
        <name>Zn(2+)</name>
        <dbReference type="ChEBI" id="CHEBI:29105"/>
    </cofactor>
    <text evidence="6">Binds 1 zinc ion per subunit.</text>
</comment>
<dbReference type="PROSITE" id="PS51257">
    <property type="entry name" value="PROKAR_LIPOPROTEIN"/>
    <property type="match status" value="1"/>
</dbReference>
<feature type="domain" description="Peptidase M48" evidence="8">
    <location>
        <begin position="69"/>
        <end position="260"/>
    </location>
</feature>
<dbReference type="GO" id="GO:0046872">
    <property type="term" value="F:metal ion binding"/>
    <property type="evidence" value="ECO:0007669"/>
    <property type="project" value="UniProtKB-KW"/>
</dbReference>
<protein>
    <submittedName>
        <fullName evidence="9">M48 family metallopeptidase</fullName>
    </submittedName>
</protein>
<evidence type="ECO:0000256" key="6">
    <source>
        <dbReference type="RuleBase" id="RU003983"/>
    </source>
</evidence>
<dbReference type="PANTHER" id="PTHR22726:SF1">
    <property type="entry name" value="METALLOENDOPEPTIDASE OMA1, MITOCHONDRIAL"/>
    <property type="match status" value="1"/>
</dbReference>
<feature type="chain" id="PRO_5034449384" evidence="7">
    <location>
        <begin position="27"/>
        <end position="275"/>
    </location>
</feature>
<keyword evidence="7" id="KW-0732">Signal</keyword>
<dbReference type="PANTHER" id="PTHR22726">
    <property type="entry name" value="METALLOENDOPEPTIDASE OMA1"/>
    <property type="match status" value="1"/>
</dbReference>
<evidence type="ECO:0000256" key="4">
    <source>
        <dbReference type="ARBA" id="ARBA00022833"/>
    </source>
</evidence>
<evidence type="ECO:0000256" key="1">
    <source>
        <dbReference type="ARBA" id="ARBA00022670"/>
    </source>
</evidence>
<keyword evidence="1 6" id="KW-0645">Protease</keyword>
<keyword evidence="5 6" id="KW-0482">Metalloprotease</keyword>
<evidence type="ECO:0000313" key="10">
    <source>
        <dbReference type="Proteomes" id="UP000653156"/>
    </source>
</evidence>
<gene>
    <name evidence="9" type="ORF">JQU52_10315</name>
</gene>
<evidence type="ECO:0000259" key="8">
    <source>
        <dbReference type="Pfam" id="PF01435"/>
    </source>
</evidence>
<dbReference type="GO" id="GO:0051603">
    <property type="term" value="P:proteolysis involved in protein catabolic process"/>
    <property type="evidence" value="ECO:0007669"/>
    <property type="project" value="TreeGrafter"/>
</dbReference>
<dbReference type="Gene3D" id="3.30.2010.10">
    <property type="entry name" value="Metalloproteases ('zincins'), catalytic domain"/>
    <property type="match status" value="1"/>
</dbReference>
<comment type="similarity">
    <text evidence="6">Belongs to the peptidase M48 family.</text>
</comment>
<dbReference type="RefSeq" id="WP_230338404.1">
    <property type="nucleotide sequence ID" value="NZ_CP069798.1"/>
</dbReference>
<evidence type="ECO:0000256" key="5">
    <source>
        <dbReference type="ARBA" id="ARBA00023049"/>
    </source>
</evidence>
<dbReference type="EMBL" id="CP069798">
    <property type="protein sequence ID" value="QRQ81112.1"/>
    <property type="molecule type" value="Genomic_DNA"/>
</dbReference>
<dbReference type="InterPro" id="IPR051156">
    <property type="entry name" value="Mito/Outer_Membr_Metalloprot"/>
</dbReference>
<reference evidence="9" key="1">
    <citation type="submission" date="2021-02" db="EMBL/GenBank/DDBJ databases">
        <title>Neisseriaceae sp. 26B isolated from the cloaca of a Common Toad-headed Turtle (Mesoclemmys nasuta).</title>
        <authorList>
            <person name="Spergser J."/>
            <person name="Busse H.-J."/>
        </authorList>
    </citation>
    <scope>NUCLEOTIDE SEQUENCE</scope>
    <source>
        <strain evidence="9">26B</strain>
    </source>
</reference>
<dbReference type="GO" id="GO:0016020">
    <property type="term" value="C:membrane"/>
    <property type="evidence" value="ECO:0007669"/>
    <property type="project" value="TreeGrafter"/>
</dbReference>
<dbReference type="Proteomes" id="UP000653156">
    <property type="component" value="Chromosome"/>
</dbReference>
<keyword evidence="4 6" id="KW-0862">Zinc</keyword>
<proteinExistence type="inferred from homology"/>
<keyword evidence="3 6" id="KW-0378">Hydrolase</keyword>
<evidence type="ECO:0000313" key="9">
    <source>
        <dbReference type="EMBL" id="QRQ81112.1"/>
    </source>
</evidence>
<evidence type="ECO:0000256" key="3">
    <source>
        <dbReference type="ARBA" id="ARBA00022801"/>
    </source>
</evidence>
<organism evidence="9 10">
    <name type="scientific">Paralysiella testudinis</name>
    <dbReference type="NCBI Taxonomy" id="2809020"/>
    <lineage>
        <taxon>Bacteria</taxon>
        <taxon>Pseudomonadati</taxon>
        <taxon>Pseudomonadota</taxon>
        <taxon>Betaproteobacteria</taxon>
        <taxon>Neisseriales</taxon>
        <taxon>Neisseriaceae</taxon>
        <taxon>Paralysiella</taxon>
    </lineage>
</organism>
<sequence length="275" mass="29803">MQKSQRFALSACRPLATLAVSITLLAGCSSVADMVGYDTHTLNLAAGESYQQVVQEARQKKAIDTTSATARRIQTVFNRLKPFANEANQTGVPFDWQLTVIRSDELNAWAMPGGKMAMYTGLVNKLRLSDAEIAAVIGHEMTHALNEHSKNAVGQQVLTGMALDVGGRVLASKTNINSDVLSTSQNLLSEYGIGKPFSRYQERDADRGGLVLMAKAGYDPNAAITVWEKMNAASGNSGNGLSSLMSTHPSNNARIDDIRKQLPSVMPIYEQSRKR</sequence>
<accession>A0A892ZDU2</accession>
<name>A0A892ZDU2_9NEIS</name>
<dbReference type="AlphaFoldDB" id="A0A892ZDU2"/>
<dbReference type="GO" id="GO:0004222">
    <property type="term" value="F:metalloendopeptidase activity"/>
    <property type="evidence" value="ECO:0007669"/>
    <property type="project" value="InterPro"/>
</dbReference>
<dbReference type="KEGG" id="ptes:JQU52_10315"/>
<dbReference type="CDD" id="cd07331">
    <property type="entry name" value="M48C_Oma1_like"/>
    <property type="match status" value="1"/>
</dbReference>
<keyword evidence="2" id="KW-0479">Metal-binding</keyword>
<keyword evidence="10" id="KW-1185">Reference proteome</keyword>